<dbReference type="PROSITE" id="PS00018">
    <property type="entry name" value="EF_HAND_1"/>
    <property type="match status" value="1"/>
</dbReference>
<gene>
    <name evidence="1" type="ORF">Dthio_PD0097</name>
</gene>
<name>D6SV43_9BACT</name>
<evidence type="ECO:0000313" key="1">
    <source>
        <dbReference type="EMBL" id="EFI32799.1"/>
    </source>
</evidence>
<evidence type="ECO:0000313" key="2">
    <source>
        <dbReference type="Proteomes" id="UP000005496"/>
    </source>
</evidence>
<dbReference type="EMBL" id="ACJN02000005">
    <property type="protein sequence ID" value="EFI32799.1"/>
    <property type="molecule type" value="Genomic_DNA"/>
</dbReference>
<organism evidence="1 2">
    <name type="scientific">Desulfonatronospira thiodismutans ASO3-1</name>
    <dbReference type="NCBI Taxonomy" id="555779"/>
    <lineage>
        <taxon>Bacteria</taxon>
        <taxon>Pseudomonadati</taxon>
        <taxon>Thermodesulfobacteriota</taxon>
        <taxon>Desulfovibrionia</taxon>
        <taxon>Desulfovibrionales</taxon>
        <taxon>Desulfonatronovibrionaceae</taxon>
        <taxon>Desulfonatronospira</taxon>
    </lineage>
</organism>
<keyword evidence="2" id="KW-1185">Reference proteome</keyword>
<proteinExistence type="predicted"/>
<sequence length="2245" mass="233236">MATLVYLGENYNNETFTVNGQLDFRIARGMEYENIEFAIGGNSRDVEVHTDIAAEATFTLTEGIDYDYVVDEDTGSILVQDGDGNTMLSLEVGADLKTVAQVRIGDGEETQIELDPDTSEIKPETRPQHPEDVTINIDEIDPITEGDFLSFGGEVVNDSAIELDYDLTVYIDGDEYDVDESFTVAAGETKPFDFGEITGTEGLDVGEYTITIQYGEYGKTTTTFTVEPEELFTALEASGKKFEDDITVDREIEDEQAYNFSGLTSNSRIEITEDVDLTYVADFGDVTIDVSEGATLTISAAQATALAEAGGSVTGDGSVTVTGLDGDDIYDLSGITASASAEVDTVTLRPDTNLGDIEITVADTHTFTLTAAQADGRTIVGDDSEGAADDGNVFVTDIEGDIAYDFSAIGSENGTVTADDINADDYVDGEITFPAGIQLGDLDITLVSDPELTMAAADADGATIDGDGTVILTGDAAGADLSGISAAGVTIDLRQVTGDFELEGADADAGLMGNTTSPLILTSVQADGQELESAEDIDVHGNMNVDLREITDGGTLTVHVTESQSLSLASRMPGGTVIQLADGVVLTASAAVYESRLSGLNVNEPAEGTAEVKITGSAADVADVTKGGSNAQFSFTVTGDIAADAAAIDLSAITDSLTFESNSISVGENAELTLNVAQANGVTITGDGETKIITGAVEEDTDLTGIANLVDNPTTLTIKDGYTLTVTAEQAAALTSIVNDGDDTGDVEVIVGTDTPVDVDLSNVGVTGTDTFTLQVDATKDLTTAASVDTADIIQISGSYTLTLTPAQADATEITGGTVVVDGDIDGATADFTQVENLTFESDEVNLDSETLTLTASQADGVKITESGGKLNVIFEAGDDGTVNLATGSATAADLYGTAVVSGNMTLAAGEEDKWKEFTSVTVADDVTLTLSAEQADTIDNSSGIIQGAGSVMITGNADGDYDLSGIVTTGLSFQGNSISVDGGKTLTLTPAQADGVSVTGDGALDVIGDLAQDQTVDLTNVAADIEFDGDSPGDLDLDTGAEVQVTVAQADAVSFTVSNDGGTVVLSGTLGTETIDVATNTADLTGVTLNETQDTAEGHIEAITADTVTLSAEQANFVSDLDIDTGTFDLIVQLDAENTGVDLTGMTATGQAVTVQVTEDMELTQHDKLTSTDAVNADIELMDDAELTLTVAQAKVLAGTNKIVGEGTVEVTGTFADGDTAALAGLIGDTGGDAITLDLTQADLTADTDVEANLNAVGGDDLNKVILTADQLVDNITLDMDDFNLEIHANAAGSSIFTNNLENVGAQDVEVIVSEDADLAGNLTNVTDLIVGENTVGISAQNLGRAANVQSDATGTLNVTSASETAVDLTNSGEDTQFAGFAGTLNITEDVALTLDPSVYNETVGTADPTASFTTIDDSDLTDGDTVILAFKHDGNDYAVEVTSDGTRADLAEKLNTELGADFTVVDDGTNLDVTAEDGVNIADARLDVVSFSEITGDGTLVIEEYNADGVLVTQQMLDMISTAKVDVTGADTVPNDLVIPTGQTLIMTQEQLHEGEYTGTGTIQIALVDSEDLDLEDVAETLTLNATVDDSENITGDNIDLQRLDSIEVADTFTLTATAAQITGVTVVSSGEGDDDGSLTVEATTAAMTEDLDLSNVSLGEAGALTVEVTGIQDLDLTENANLGNMTHINITGVAETTYVHMTGDQAHEVDLTADANTQITLYNTAATEYDFSDFDHADAVIDVTDLEGTITFPATLDGDWTMTAAQAHEADFEVTGTLNIVDPHLTPAMDLSALTMTGTVNVEFDLSEYENEAINFTGDLGGATVNMGLGAVMIADADTVDDVTFEGPGTVQVMGDLTGNALSNVESSLDLTKADEGTEPTNMPATVAEGITITLTPAQADGFAVTGLGTVVVEGVSGENLDFSNIESSLNLRDADLTGEVELRDTIGDNLTLTADASLLDEVTIGGDGKVVVLGDASGVDLSGISADMDLTEAEMDETTTFPTVAADQTLTMNITDAEELDIPGNGTIELTGKVETDIDMEDFQVGDNTLEFGDEIEILDGYTLTAESRILHDVEITGQGSVVVKASAGRHILDLGEEVSANISFEIEDDNLTIKGFDAEDDVLNFSNMDLDNPNEPEEAFQQYTLGDDVYAEVVAVDSIWDEKGDIETAGSAFLNEQLAEGSEMIFMSATASEDGDTKIWHWDDTNDDGEIDEGELTLIGVLEDFGKDCLSNITEANFSF</sequence>
<dbReference type="RefSeq" id="WP_008871881.1">
    <property type="nucleotide sequence ID" value="NZ_ACJN02000005.1"/>
</dbReference>
<protein>
    <submittedName>
        <fullName evidence="1">Uncharacterized protein</fullName>
    </submittedName>
</protein>
<accession>D6SV43</accession>
<reference evidence="1" key="1">
    <citation type="submission" date="2010-05" db="EMBL/GenBank/DDBJ databases">
        <title>The draft genome of Desulfonatronospira thiodismutans ASO3-1.</title>
        <authorList>
            <consortium name="US DOE Joint Genome Institute (JGI-PGF)"/>
            <person name="Lucas S."/>
            <person name="Copeland A."/>
            <person name="Lapidus A."/>
            <person name="Cheng J.-F."/>
            <person name="Bruce D."/>
            <person name="Goodwin L."/>
            <person name="Pitluck S."/>
            <person name="Chertkov O."/>
            <person name="Brettin T."/>
            <person name="Detter J.C."/>
            <person name="Han C."/>
            <person name="Land M.L."/>
            <person name="Hauser L."/>
            <person name="Kyrpides N."/>
            <person name="Mikhailova N."/>
            <person name="Muyzer G."/>
            <person name="Woyke T."/>
        </authorList>
    </citation>
    <scope>NUCLEOTIDE SEQUENCE [LARGE SCALE GENOMIC DNA]</scope>
    <source>
        <strain evidence="1">ASO3-1</strain>
    </source>
</reference>
<dbReference type="Proteomes" id="UP000005496">
    <property type="component" value="Unassembled WGS sequence"/>
</dbReference>
<dbReference type="OrthoDB" id="5493319at2"/>
<comment type="caution">
    <text evidence="1">The sequence shown here is derived from an EMBL/GenBank/DDBJ whole genome shotgun (WGS) entry which is preliminary data.</text>
</comment>
<dbReference type="InterPro" id="IPR018247">
    <property type="entry name" value="EF_Hand_1_Ca_BS"/>
</dbReference>